<dbReference type="SFLD" id="SFLDG01140">
    <property type="entry name" value="C2.B:_Phosphomannomutase_and_P"/>
    <property type="match status" value="1"/>
</dbReference>
<dbReference type="EMBL" id="JAFEJS010000002">
    <property type="protein sequence ID" value="MBT1172455.1"/>
    <property type="molecule type" value="Genomic_DNA"/>
</dbReference>
<protein>
    <submittedName>
        <fullName evidence="1">HAD family hydrolase</fullName>
    </submittedName>
</protein>
<dbReference type="PANTHER" id="PTHR10000">
    <property type="entry name" value="PHOSPHOSERINE PHOSPHATASE"/>
    <property type="match status" value="1"/>
</dbReference>
<dbReference type="RefSeq" id="WP_214357731.1">
    <property type="nucleotide sequence ID" value="NZ_JAFEJS010000002.1"/>
</dbReference>
<keyword evidence="1" id="KW-0378">Hydrolase</keyword>
<gene>
    <name evidence="1" type="ORF">JS528_03570</name>
</gene>
<dbReference type="SUPFAM" id="SSF56784">
    <property type="entry name" value="HAD-like"/>
    <property type="match status" value="1"/>
</dbReference>
<comment type="caution">
    <text evidence="1">The sequence shown here is derived from an EMBL/GenBank/DDBJ whole genome shotgun (WGS) entry which is preliminary data.</text>
</comment>
<dbReference type="SFLD" id="SFLDS00003">
    <property type="entry name" value="Haloacid_Dehalogenase"/>
    <property type="match status" value="1"/>
</dbReference>
<sequence>MTAKDWTAISRGPHDIRLVVADMDGTLLDGESRIPDDFWPLLADLRTRGVEFVPASGRQLATLRSMFETEAADGKAMSFVAENGNVVVADGEIVDVHGVGWDLTRDLIDIVDRAVEAGSHDIGLVVCGLKTAYIQRTDQPFVDECAKYYKAMKIVDDLHEILGTPGETVLKLAIFDFGDAESMAGDLLGDVAREHAVVVSGAHWVDIMDLDTNKRQGVVALQRHLGVTPAQTAVFGDYLNDLEMLEAGEWSFAMANAHDDLKAAAHWIAPANTEHGVITAVRRLIGE</sequence>
<evidence type="ECO:0000313" key="2">
    <source>
        <dbReference type="Proteomes" id="UP000773064"/>
    </source>
</evidence>
<dbReference type="PANTHER" id="PTHR10000:SF53">
    <property type="entry name" value="5-AMINO-6-(5-PHOSPHO-D-RIBITYLAMINO)URACIL PHOSPHATASE YBJI-RELATED"/>
    <property type="match status" value="1"/>
</dbReference>
<dbReference type="InterPro" id="IPR023214">
    <property type="entry name" value="HAD_sf"/>
</dbReference>
<proteinExistence type="predicted"/>
<reference evidence="1 2" key="1">
    <citation type="journal article" date="2021" name="Environ. Microbiol.">
        <title>Genetic insights into the dark matter of the mammalian gut microbiota through targeted genome reconstruction.</title>
        <authorList>
            <person name="Lugli G.A."/>
            <person name="Alessandri G."/>
            <person name="Milani C."/>
            <person name="Viappiani A."/>
            <person name="Fontana F."/>
            <person name="Tarracchini C."/>
            <person name="Mancabelli L."/>
            <person name="Argentini C."/>
            <person name="Ruiz L."/>
            <person name="Margolles A."/>
            <person name="van Sinderen D."/>
            <person name="Turroni F."/>
            <person name="Ventura M."/>
        </authorList>
    </citation>
    <scope>NUCLEOTIDE SEQUENCE [LARGE SCALE GENOMIC DNA]</scope>
    <source>
        <strain evidence="1 2">MA2</strain>
    </source>
</reference>
<dbReference type="Gene3D" id="3.30.1240.10">
    <property type="match status" value="1"/>
</dbReference>
<dbReference type="Gene3D" id="3.40.50.1000">
    <property type="entry name" value="HAD superfamily/HAD-like"/>
    <property type="match status" value="1"/>
</dbReference>
<dbReference type="InterPro" id="IPR036412">
    <property type="entry name" value="HAD-like_sf"/>
</dbReference>
<accession>A0ABS5UNF8</accession>
<dbReference type="Pfam" id="PF08282">
    <property type="entry name" value="Hydrolase_3"/>
    <property type="match status" value="1"/>
</dbReference>
<dbReference type="CDD" id="cd07518">
    <property type="entry name" value="HAD_YbiV-Like"/>
    <property type="match status" value="1"/>
</dbReference>
<organism evidence="1 2">
    <name type="scientific">Bifidobacterium santillanense</name>
    <dbReference type="NCBI Taxonomy" id="2809028"/>
    <lineage>
        <taxon>Bacteria</taxon>
        <taxon>Bacillati</taxon>
        <taxon>Actinomycetota</taxon>
        <taxon>Actinomycetes</taxon>
        <taxon>Bifidobacteriales</taxon>
        <taxon>Bifidobacteriaceae</taxon>
        <taxon>Bifidobacterium</taxon>
    </lineage>
</organism>
<dbReference type="Proteomes" id="UP000773064">
    <property type="component" value="Unassembled WGS sequence"/>
</dbReference>
<dbReference type="InterPro" id="IPR006379">
    <property type="entry name" value="HAD-SF_hydro_IIB"/>
</dbReference>
<dbReference type="GO" id="GO:0016787">
    <property type="term" value="F:hydrolase activity"/>
    <property type="evidence" value="ECO:0007669"/>
    <property type="project" value="UniProtKB-KW"/>
</dbReference>
<name>A0ABS5UNF8_9BIFI</name>
<keyword evidence="2" id="KW-1185">Reference proteome</keyword>
<evidence type="ECO:0000313" key="1">
    <source>
        <dbReference type="EMBL" id="MBT1172455.1"/>
    </source>
</evidence>
<dbReference type="NCBIfam" id="TIGR01484">
    <property type="entry name" value="HAD-SF-IIB"/>
    <property type="match status" value="1"/>
</dbReference>